<dbReference type="PROSITE" id="PS51352">
    <property type="entry name" value="THIOREDOXIN_2"/>
    <property type="match status" value="1"/>
</dbReference>
<dbReference type="AlphaFoldDB" id="A0A225DXJ5"/>
<protein>
    <recommendedName>
        <fullName evidence="1">Thioredoxin domain-containing protein</fullName>
    </recommendedName>
</protein>
<sequence length="520" mass="55948">MRGDELVYTGEATEAGETFDNRFRKRYELEVRVFVLEVQAGTADCALFTRVRPLADPVVAGAATVVTGANPDRANLPSAVRLDLIRVDARGRVSLLSPPPGPPPIPIGPELDTLSPPLLPIDTFPTIEHGMFVPLPAGPVALETAWEMADADRPPVVRTAAREGVWNGGRCIETTTTQQTDGWDRVAAVRTGWKRTETVLVSPADGFAVSVSRKIERRDGSNPSGWVDVQYELRPTAQRVGTRYTEVRREIEAAYCLAQEVAPMLPKAGQLDPQEFRAKMLKIDRFLATASAWPGTRDACTAVRRRCEAATRGECPALSPPEPARHTVTPRAGLPAPDFVAHRVDSASQFRLSAERGRPVVLVFFKPESKTSRGALAVAEALSAVYAGRVSVAALAVAAGADAADRQRIAMRLTVPVLDGANAKDSYAIDGYPKFFVVGPDGTLVWQFDGYGGETGYLVKREVDKLLARESSPASANTPARATGKFDSTWCAIRARLGFSGARFAAPLAYDGLVTAGGQR</sequence>
<dbReference type="Gene3D" id="3.40.30.10">
    <property type="entry name" value="Glutaredoxin"/>
    <property type="match status" value="1"/>
</dbReference>
<dbReference type="InterPro" id="IPR013766">
    <property type="entry name" value="Thioredoxin_domain"/>
</dbReference>
<comment type="caution">
    <text evidence="2">The sequence shown here is derived from an EMBL/GenBank/DDBJ whole genome shotgun (WGS) entry which is preliminary data.</text>
</comment>
<feature type="domain" description="Thioredoxin" evidence="1">
    <location>
        <begin position="330"/>
        <end position="468"/>
    </location>
</feature>
<dbReference type="SUPFAM" id="SSF52833">
    <property type="entry name" value="Thioredoxin-like"/>
    <property type="match status" value="1"/>
</dbReference>
<name>A0A225DXJ5_9BACT</name>
<dbReference type="Proteomes" id="UP000214646">
    <property type="component" value="Unassembled WGS sequence"/>
</dbReference>
<reference evidence="3" key="1">
    <citation type="submission" date="2017-06" db="EMBL/GenBank/DDBJ databases">
        <title>Genome analysis of Fimbriiglobus ruber SP5, the first member of the order Planctomycetales with confirmed chitinolytic capability.</title>
        <authorList>
            <person name="Ravin N.V."/>
            <person name="Rakitin A.L."/>
            <person name="Ivanova A.A."/>
            <person name="Beletsky A.V."/>
            <person name="Kulichevskaya I.S."/>
            <person name="Mardanov A.V."/>
            <person name="Dedysh S.N."/>
        </authorList>
    </citation>
    <scope>NUCLEOTIDE SEQUENCE [LARGE SCALE GENOMIC DNA]</scope>
    <source>
        <strain evidence="3">SP5</strain>
    </source>
</reference>
<evidence type="ECO:0000259" key="1">
    <source>
        <dbReference type="PROSITE" id="PS51352"/>
    </source>
</evidence>
<accession>A0A225DXJ5</accession>
<dbReference type="InterPro" id="IPR036249">
    <property type="entry name" value="Thioredoxin-like_sf"/>
</dbReference>
<dbReference type="EMBL" id="NIDE01000004">
    <property type="protein sequence ID" value="OWK43248.1"/>
    <property type="molecule type" value="Genomic_DNA"/>
</dbReference>
<evidence type="ECO:0000313" key="2">
    <source>
        <dbReference type="EMBL" id="OWK43248.1"/>
    </source>
</evidence>
<proteinExistence type="predicted"/>
<keyword evidence="3" id="KW-1185">Reference proteome</keyword>
<organism evidence="2 3">
    <name type="scientific">Fimbriiglobus ruber</name>
    <dbReference type="NCBI Taxonomy" id="1908690"/>
    <lineage>
        <taxon>Bacteria</taxon>
        <taxon>Pseudomonadati</taxon>
        <taxon>Planctomycetota</taxon>
        <taxon>Planctomycetia</taxon>
        <taxon>Gemmatales</taxon>
        <taxon>Gemmataceae</taxon>
        <taxon>Fimbriiglobus</taxon>
    </lineage>
</organism>
<evidence type="ECO:0000313" key="3">
    <source>
        <dbReference type="Proteomes" id="UP000214646"/>
    </source>
</evidence>
<gene>
    <name evidence="2" type="ORF">FRUB_02847</name>
</gene>